<keyword evidence="6" id="KW-0106">Calcium</keyword>
<feature type="region of interest" description="Disordered" evidence="8">
    <location>
        <begin position="808"/>
        <end position="829"/>
    </location>
</feature>
<evidence type="ECO:0000313" key="10">
    <source>
        <dbReference type="EMBL" id="KAJ5096289.1"/>
    </source>
</evidence>
<evidence type="ECO:0000256" key="7">
    <source>
        <dbReference type="RuleBase" id="RU361193"/>
    </source>
</evidence>
<dbReference type="GO" id="GO:0036503">
    <property type="term" value="P:ERAD pathway"/>
    <property type="evidence" value="ECO:0007669"/>
    <property type="project" value="UniProtKB-ARBA"/>
</dbReference>
<dbReference type="GO" id="GO:0044322">
    <property type="term" value="C:endoplasmic reticulum quality control compartment"/>
    <property type="evidence" value="ECO:0007669"/>
    <property type="project" value="GOC"/>
</dbReference>
<feature type="binding site" evidence="6">
    <location>
        <position position="572"/>
    </location>
    <ligand>
        <name>Ca(2+)</name>
        <dbReference type="ChEBI" id="CHEBI:29108"/>
    </ligand>
</feature>
<dbReference type="GO" id="GO:0004571">
    <property type="term" value="F:mannosyl-oligosaccharide 1,2-alpha-mannosidase activity"/>
    <property type="evidence" value="ECO:0007669"/>
    <property type="project" value="InterPro"/>
</dbReference>
<dbReference type="InterPro" id="IPR044674">
    <property type="entry name" value="EDEM1/2/3"/>
</dbReference>
<dbReference type="InterPro" id="IPR001382">
    <property type="entry name" value="Glyco_hydro_47"/>
</dbReference>
<dbReference type="SUPFAM" id="SSF48225">
    <property type="entry name" value="Seven-hairpin glycosidases"/>
    <property type="match status" value="1"/>
</dbReference>
<evidence type="ECO:0000256" key="4">
    <source>
        <dbReference type="ARBA" id="ARBA00023180"/>
    </source>
</evidence>
<feature type="signal peptide" evidence="9">
    <location>
        <begin position="1"/>
        <end position="16"/>
    </location>
</feature>
<sequence length="1058" mass="116707">MVVWAILLSWLTLAQGMRGHQIKELRQETERMFYHGFENYLDHAYPEDELRPLTCGPLVRDEQNPEHNDVLGNYSLTLIDSLSTLAILSSSPESGDRALAHFQDGVKEFTRLYGDGSSGPAGQGERSRGFDLDSKVQVFETVIRGLGGLLSAHLFSVGELPITGYNPSKQEANFARAWDKSDFSKADHGIPWGNGFVYDGQLLRLAVDLANRLLPAFYTETGLPYPRVNLRHGIPFYENSPLNANSGRDGENGPRKRKPRYLATSEVTETCSAGAGSLVLELTVLSRLTGDGRYEDLGKRAFWAVWTRRSEIGLLGFGIDVESGDWVGPYSGIGAGIDSFFEYAFKSHVLLSEGERLPFDSNSPWEALDGYYAPLTDYQHSPEAFLQAWEESHASINRHLYRGEGYQHPHLIVGDVLTGATRAFWIDSLSAYYPGLLSLAGRVDEAIQIHLLTTAIWTRFSALPERWNVATGDVDNGLAWYGGRPEFIESTYYIYRATKDPWYLHVGEMVLRDLKRRCWTKCGWAGLRNVHTGELIDRMESFFLGETAKYMFLLFDPDHPLNKVDVPWVFSTEGHPLVIPKKAAASQRPRRRRHQSSPSAPKLAEGICPASPLPPTFGGSSTASRSDLFHAASLARLDLMPDRGAVEGPILEDSPKHPSVSVSDLLSPTNYTFYPWTLPPQLVPFDATSAPMAIRPSFDISFPSLPGGINLGPGALERVQDGILVKTVGGLRLSMVQDGSLEEPASGSEDKDDGYRVQVINNVPLGKDEKVFLSRQITFDVVDPYDPNFTRIRDSNMLDLVIDVLPEPSRRSNARPPPTQPPVDADAVDSPESSMKAMLSSFISSVSALLRDEPAETTPLRLSLPATISSGIGAGPLPEVEDAITTSLFGGPSHTSLSWSTIYFAGEICDERVLRDVVQSHEVLVIKRGGCSFSHKLRNIAAYRPSRTALKLVVVVSYEDENGDPTPSAGDSSGQKENRAKSGPSLAAFRAESSLIRPHLEEPQMTASGIPRRHLVSMVMVGGGDETYELLRRVTGIGIKKRYMMHSRGIPITNLYIL</sequence>
<gene>
    <name evidence="10" type="ORF">NUU61_005645</name>
</gene>
<keyword evidence="3" id="KW-0256">Endoplasmic reticulum</keyword>
<dbReference type="GO" id="GO:0016020">
    <property type="term" value="C:membrane"/>
    <property type="evidence" value="ECO:0007669"/>
    <property type="project" value="InterPro"/>
</dbReference>
<feature type="active site" evidence="5">
    <location>
        <position position="486"/>
    </location>
</feature>
<keyword evidence="7" id="KW-0326">Glycosidase</keyword>
<feature type="active site" evidence="5">
    <location>
        <position position="338"/>
    </location>
</feature>
<dbReference type="PRINTS" id="PR00747">
    <property type="entry name" value="GLYHDRLASE47"/>
</dbReference>
<protein>
    <recommendedName>
        <fullName evidence="7">alpha-1,2-Mannosidase</fullName>
        <ecNumber evidence="7">3.2.1.-</ecNumber>
    </recommendedName>
</protein>
<comment type="cofactor">
    <cofactor evidence="6">
        <name>Ca(2+)</name>
        <dbReference type="ChEBI" id="CHEBI:29108"/>
    </cofactor>
</comment>
<dbReference type="Pfam" id="PF01532">
    <property type="entry name" value="Glyco_hydro_47"/>
    <property type="match status" value="1"/>
</dbReference>
<evidence type="ECO:0000256" key="5">
    <source>
        <dbReference type="PIRSR" id="PIRSR601382-1"/>
    </source>
</evidence>
<evidence type="ECO:0000313" key="11">
    <source>
        <dbReference type="Proteomes" id="UP001141434"/>
    </source>
</evidence>
<dbReference type="Proteomes" id="UP001141434">
    <property type="component" value="Unassembled WGS sequence"/>
</dbReference>
<keyword evidence="9" id="KW-0732">Signal</keyword>
<keyword evidence="7" id="KW-0378">Hydrolase</keyword>
<evidence type="ECO:0000256" key="3">
    <source>
        <dbReference type="ARBA" id="ARBA00022824"/>
    </source>
</evidence>
<keyword evidence="11" id="KW-1185">Reference proteome</keyword>
<dbReference type="GeneID" id="81395395"/>
<accession>A0A9W9FA91</accession>
<dbReference type="GO" id="GO:0005975">
    <property type="term" value="P:carbohydrate metabolic process"/>
    <property type="evidence" value="ECO:0007669"/>
    <property type="project" value="InterPro"/>
</dbReference>
<dbReference type="EC" id="3.2.1.-" evidence="7"/>
<dbReference type="PANTHER" id="PTHR45679:SF5">
    <property type="entry name" value="ER DEGRADATION-ENHANCING ALPHA-MANNOSIDASE-LIKE PROTEIN 1"/>
    <property type="match status" value="1"/>
</dbReference>
<feature type="active site" description="Proton donor" evidence="5">
    <location>
        <position position="465"/>
    </location>
</feature>
<keyword evidence="4" id="KW-0325">Glycoprotein</keyword>
<evidence type="ECO:0000256" key="1">
    <source>
        <dbReference type="ARBA" id="ARBA00004240"/>
    </source>
</evidence>
<reference evidence="10" key="1">
    <citation type="submission" date="2022-11" db="EMBL/GenBank/DDBJ databases">
        <authorList>
            <person name="Petersen C."/>
        </authorList>
    </citation>
    <scope>NUCLEOTIDE SEQUENCE</scope>
    <source>
        <strain evidence="10">IBT 34128</strain>
    </source>
</reference>
<evidence type="ECO:0000256" key="8">
    <source>
        <dbReference type="SAM" id="MobiDB-lite"/>
    </source>
</evidence>
<evidence type="ECO:0000256" key="2">
    <source>
        <dbReference type="ARBA" id="ARBA00007658"/>
    </source>
</evidence>
<comment type="subcellular location">
    <subcellularLocation>
        <location evidence="1">Endoplasmic reticulum</location>
    </subcellularLocation>
</comment>
<organism evidence="10 11">
    <name type="scientific">Penicillium alfredii</name>
    <dbReference type="NCBI Taxonomy" id="1506179"/>
    <lineage>
        <taxon>Eukaryota</taxon>
        <taxon>Fungi</taxon>
        <taxon>Dikarya</taxon>
        <taxon>Ascomycota</taxon>
        <taxon>Pezizomycotina</taxon>
        <taxon>Eurotiomycetes</taxon>
        <taxon>Eurotiomycetidae</taxon>
        <taxon>Eurotiales</taxon>
        <taxon>Aspergillaceae</taxon>
        <taxon>Penicillium</taxon>
    </lineage>
</organism>
<dbReference type="GO" id="GO:0005509">
    <property type="term" value="F:calcium ion binding"/>
    <property type="evidence" value="ECO:0007669"/>
    <property type="project" value="InterPro"/>
</dbReference>
<dbReference type="Gene3D" id="1.50.10.10">
    <property type="match status" value="1"/>
</dbReference>
<evidence type="ECO:0000256" key="6">
    <source>
        <dbReference type="PIRSR" id="PIRSR601382-2"/>
    </source>
</evidence>
<keyword evidence="6" id="KW-0479">Metal-binding</keyword>
<feature type="active site" description="Proton donor" evidence="5">
    <location>
        <position position="140"/>
    </location>
</feature>
<comment type="similarity">
    <text evidence="2 7">Belongs to the glycosyl hydrolase 47 family.</text>
</comment>
<name>A0A9W9FA91_9EURO</name>
<dbReference type="PANTHER" id="PTHR45679">
    <property type="entry name" value="ER DEGRADATION-ENHANCING ALPHA-MANNOSIDASE-LIKE PROTEIN 2"/>
    <property type="match status" value="1"/>
</dbReference>
<proteinExistence type="inferred from homology"/>
<feature type="chain" id="PRO_5040793255" description="alpha-1,2-Mannosidase" evidence="9">
    <location>
        <begin position="17"/>
        <end position="1058"/>
    </location>
</feature>
<dbReference type="RefSeq" id="XP_056511840.1">
    <property type="nucleotide sequence ID" value="XM_056656227.1"/>
</dbReference>
<dbReference type="GO" id="GO:1904380">
    <property type="term" value="P:endoplasmic reticulum mannose trimming"/>
    <property type="evidence" value="ECO:0007669"/>
    <property type="project" value="InterPro"/>
</dbReference>
<dbReference type="EMBL" id="JAPMSZ010000007">
    <property type="protein sequence ID" value="KAJ5096289.1"/>
    <property type="molecule type" value="Genomic_DNA"/>
</dbReference>
<dbReference type="OrthoDB" id="8118055at2759"/>
<reference evidence="10" key="2">
    <citation type="journal article" date="2023" name="IMA Fungus">
        <title>Comparative genomic study of the Penicillium genus elucidates a diverse pangenome and 15 lateral gene transfer events.</title>
        <authorList>
            <person name="Petersen C."/>
            <person name="Sorensen T."/>
            <person name="Nielsen M.R."/>
            <person name="Sondergaard T.E."/>
            <person name="Sorensen J.L."/>
            <person name="Fitzpatrick D.A."/>
            <person name="Frisvad J.C."/>
            <person name="Nielsen K.L."/>
        </authorList>
    </citation>
    <scope>NUCLEOTIDE SEQUENCE</scope>
    <source>
        <strain evidence="10">IBT 34128</strain>
    </source>
</reference>
<evidence type="ECO:0000256" key="9">
    <source>
        <dbReference type="SAM" id="SignalP"/>
    </source>
</evidence>
<feature type="region of interest" description="Disordered" evidence="8">
    <location>
        <begin position="581"/>
        <end position="605"/>
    </location>
</feature>
<comment type="caution">
    <text evidence="10">The sequence shown here is derived from an EMBL/GenBank/DDBJ whole genome shotgun (WGS) entry which is preliminary data.</text>
</comment>
<dbReference type="AlphaFoldDB" id="A0A9W9FA91"/>
<feature type="region of interest" description="Disordered" evidence="8">
    <location>
        <begin position="961"/>
        <end position="984"/>
    </location>
</feature>
<dbReference type="InterPro" id="IPR036026">
    <property type="entry name" value="Seven-hairpin_glycosidases"/>
</dbReference>
<dbReference type="InterPro" id="IPR012341">
    <property type="entry name" value="6hp_glycosidase-like_sf"/>
</dbReference>